<dbReference type="OrthoDB" id="6264790at2759"/>
<reference evidence="3" key="1">
    <citation type="submission" date="2016-06" db="UniProtKB">
        <authorList>
            <consortium name="WormBaseParasite"/>
        </authorList>
    </citation>
    <scope>IDENTIFICATION</scope>
</reference>
<dbReference type="Proteomes" id="UP000272942">
    <property type="component" value="Unassembled WGS sequence"/>
</dbReference>
<evidence type="ECO:0000313" key="2">
    <source>
        <dbReference type="Proteomes" id="UP000272942"/>
    </source>
</evidence>
<evidence type="ECO:0000313" key="3">
    <source>
        <dbReference type="WBParaSite" id="ECPE_0000866301-mRNA-1"/>
    </source>
</evidence>
<dbReference type="WBParaSite" id="ECPE_0000866301-mRNA-1">
    <property type="protein sequence ID" value="ECPE_0000866301-mRNA-1"/>
    <property type="gene ID" value="ECPE_0000866301"/>
</dbReference>
<reference evidence="1 2" key="2">
    <citation type="submission" date="2018-11" db="EMBL/GenBank/DDBJ databases">
        <authorList>
            <consortium name="Pathogen Informatics"/>
        </authorList>
    </citation>
    <scope>NUCLEOTIDE SEQUENCE [LARGE SCALE GENOMIC DNA]</scope>
    <source>
        <strain evidence="1 2">Egypt</strain>
    </source>
</reference>
<dbReference type="EMBL" id="UZAN01046246">
    <property type="protein sequence ID" value="VDP83924.1"/>
    <property type="molecule type" value="Genomic_DNA"/>
</dbReference>
<dbReference type="AlphaFoldDB" id="A0A183ANV2"/>
<accession>A0A183ANV2</accession>
<name>A0A183ANV2_9TREM</name>
<proteinExistence type="predicted"/>
<protein>
    <submittedName>
        <fullName evidence="1 3">Uncharacterized protein</fullName>
    </submittedName>
</protein>
<sequence>MQFIKFRNCKTKRRRSGKSKRKRSAVPVEISKRNEDNEKTAVFQFNPDEGCTACNPVLRRTLTESLLEAQFWTDNNSKPNTSNPFSTGWTSDVVNLALFRKGRNNNLTGSGRVKSDNNKTMKSTLNRTGKTVKYLTSFKHLDDLNDYIVQYRQPKCIENVQPQGRPPVAHVVNVNSNFRFGSGK</sequence>
<keyword evidence="2" id="KW-1185">Reference proteome</keyword>
<gene>
    <name evidence="1" type="ORF">ECPE_LOCUS8637</name>
</gene>
<evidence type="ECO:0000313" key="1">
    <source>
        <dbReference type="EMBL" id="VDP83924.1"/>
    </source>
</evidence>
<organism evidence="3">
    <name type="scientific">Echinostoma caproni</name>
    <dbReference type="NCBI Taxonomy" id="27848"/>
    <lineage>
        <taxon>Eukaryota</taxon>
        <taxon>Metazoa</taxon>
        <taxon>Spiralia</taxon>
        <taxon>Lophotrochozoa</taxon>
        <taxon>Platyhelminthes</taxon>
        <taxon>Trematoda</taxon>
        <taxon>Digenea</taxon>
        <taxon>Plagiorchiida</taxon>
        <taxon>Echinostomata</taxon>
        <taxon>Echinostomatoidea</taxon>
        <taxon>Echinostomatidae</taxon>
        <taxon>Echinostoma</taxon>
    </lineage>
</organism>